<dbReference type="InterPro" id="IPR016169">
    <property type="entry name" value="FAD-bd_PCMH_sub2"/>
</dbReference>
<dbReference type="PANTHER" id="PTHR42973">
    <property type="entry name" value="BINDING OXIDOREDUCTASE, PUTATIVE (AFU_ORTHOLOGUE AFUA_1G17690)-RELATED"/>
    <property type="match status" value="1"/>
</dbReference>
<evidence type="ECO:0000256" key="2">
    <source>
        <dbReference type="ARBA" id="ARBA00022630"/>
    </source>
</evidence>
<dbReference type="OrthoDB" id="2151789at2759"/>
<evidence type="ECO:0000313" key="8">
    <source>
        <dbReference type="Proteomes" id="UP000799770"/>
    </source>
</evidence>
<proteinExistence type="inferred from homology"/>
<evidence type="ECO:0000259" key="6">
    <source>
        <dbReference type="PROSITE" id="PS51387"/>
    </source>
</evidence>
<dbReference type="InterPro" id="IPR036318">
    <property type="entry name" value="FAD-bd_PCMH-like_sf"/>
</dbReference>
<dbReference type="AlphaFoldDB" id="A0A6A5YL76"/>
<dbReference type="InterPro" id="IPR006094">
    <property type="entry name" value="Oxid_FAD_bind_N"/>
</dbReference>
<organism evidence="7 8">
    <name type="scientific">Lophiotrema nucula</name>
    <dbReference type="NCBI Taxonomy" id="690887"/>
    <lineage>
        <taxon>Eukaryota</taxon>
        <taxon>Fungi</taxon>
        <taxon>Dikarya</taxon>
        <taxon>Ascomycota</taxon>
        <taxon>Pezizomycotina</taxon>
        <taxon>Dothideomycetes</taxon>
        <taxon>Pleosporomycetidae</taxon>
        <taxon>Pleosporales</taxon>
        <taxon>Lophiotremataceae</taxon>
        <taxon>Lophiotrema</taxon>
    </lineage>
</organism>
<name>A0A6A5YL76_9PLEO</name>
<evidence type="ECO:0000256" key="5">
    <source>
        <dbReference type="SAM" id="SignalP"/>
    </source>
</evidence>
<keyword evidence="8" id="KW-1185">Reference proteome</keyword>
<dbReference type="Gene3D" id="3.30.465.10">
    <property type="match status" value="1"/>
</dbReference>
<feature type="signal peptide" evidence="5">
    <location>
        <begin position="1"/>
        <end position="23"/>
    </location>
</feature>
<dbReference type="GO" id="GO:0016491">
    <property type="term" value="F:oxidoreductase activity"/>
    <property type="evidence" value="ECO:0007669"/>
    <property type="project" value="UniProtKB-KW"/>
</dbReference>
<keyword evidence="3" id="KW-0274">FAD</keyword>
<feature type="domain" description="FAD-binding PCMH-type" evidence="6">
    <location>
        <begin position="76"/>
        <end position="245"/>
    </location>
</feature>
<keyword evidence="5" id="KW-0732">Signal</keyword>
<gene>
    <name evidence="7" type="ORF">BDV96DRAFT_654291</name>
</gene>
<dbReference type="InterPro" id="IPR016166">
    <property type="entry name" value="FAD-bd_PCMH"/>
</dbReference>
<dbReference type="SUPFAM" id="SSF56176">
    <property type="entry name" value="FAD-binding/transporter-associated domain-like"/>
    <property type="match status" value="1"/>
</dbReference>
<evidence type="ECO:0000256" key="3">
    <source>
        <dbReference type="ARBA" id="ARBA00022827"/>
    </source>
</evidence>
<evidence type="ECO:0000256" key="4">
    <source>
        <dbReference type="ARBA" id="ARBA00023002"/>
    </source>
</evidence>
<reference evidence="7" key="1">
    <citation type="journal article" date="2020" name="Stud. Mycol.">
        <title>101 Dothideomycetes genomes: a test case for predicting lifestyles and emergence of pathogens.</title>
        <authorList>
            <person name="Haridas S."/>
            <person name="Albert R."/>
            <person name="Binder M."/>
            <person name="Bloem J."/>
            <person name="Labutti K."/>
            <person name="Salamov A."/>
            <person name="Andreopoulos B."/>
            <person name="Baker S."/>
            <person name="Barry K."/>
            <person name="Bills G."/>
            <person name="Bluhm B."/>
            <person name="Cannon C."/>
            <person name="Castanera R."/>
            <person name="Culley D."/>
            <person name="Daum C."/>
            <person name="Ezra D."/>
            <person name="Gonzalez J."/>
            <person name="Henrissat B."/>
            <person name="Kuo A."/>
            <person name="Liang C."/>
            <person name="Lipzen A."/>
            <person name="Lutzoni F."/>
            <person name="Magnuson J."/>
            <person name="Mondo S."/>
            <person name="Nolan M."/>
            <person name="Ohm R."/>
            <person name="Pangilinan J."/>
            <person name="Park H.-J."/>
            <person name="Ramirez L."/>
            <person name="Alfaro M."/>
            <person name="Sun H."/>
            <person name="Tritt A."/>
            <person name="Yoshinaga Y."/>
            <person name="Zwiers L.-H."/>
            <person name="Turgeon B."/>
            <person name="Goodwin S."/>
            <person name="Spatafora J."/>
            <person name="Crous P."/>
            <person name="Grigoriev I."/>
        </authorList>
    </citation>
    <scope>NUCLEOTIDE SEQUENCE</scope>
    <source>
        <strain evidence="7">CBS 627.86</strain>
    </source>
</reference>
<feature type="chain" id="PRO_5025575823" evidence="5">
    <location>
        <begin position="24"/>
        <end position="514"/>
    </location>
</feature>
<dbReference type="PANTHER" id="PTHR42973:SF13">
    <property type="entry name" value="FAD-BINDING PCMH-TYPE DOMAIN-CONTAINING PROTEIN"/>
    <property type="match status" value="1"/>
</dbReference>
<sequence length="514" mass="55618">MAGFVHSWLVISVVSLYSVFVCAAVPDKASILAQLKQNGACCTALDYFLPGKVHSKTLLDVQYQSSQASFWSAQEKTLLPTCIVIPNSTQDVSTAVTILSVAYQANISGCKFAVRGVGHTPQAGAANIDGGVTIDMQSMNQVTVSADQTVVSFGSGNKWGNIYPTLDNLNLAMVGGRLSPVGGISYFSGRYGFACDNIKSYELVLANGTVRTASSTSSPDLFRALKGGNNNFGIVTRFDAKLYQQTSFWGGTLTQPITNKDNVIDFISNFTVSSTYDPYAALITNFAWIPEAGTSLIIHDAEYTNGNVAWPPPTFAPLAAMPSLASTIRKDKLSSFTDELGTTNIATSGKNDIFSTLTFINKPGVTPDFMRDIYELADATSKKFLLVTGMIYTMTFQPLPHVLYTKAPAGSNALGLDRFKDDLINVLFVLSWSLPTDNDNVYRAVQDLEAAIVSKAKEQGVYNEWLYLNYAAPWADPIKAKGADTVNFLRSVSKKYDPNGVFQTAVPGGFKLWT</sequence>
<protein>
    <submittedName>
        <fullName evidence="7">Oxidoreductase FAD-binding protein</fullName>
    </submittedName>
</protein>
<keyword evidence="4" id="KW-0560">Oxidoreductase</keyword>
<dbReference type="PROSITE" id="PS51387">
    <property type="entry name" value="FAD_PCMH"/>
    <property type="match status" value="1"/>
</dbReference>
<comment type="similarity">
    <text evidence="1">Belongs to the oxygen-dependent FAD-linked oxidoreductase family.</text>
</comment>
<dbReference type="EMBL" id="ML977358">
    <property type="protein sequence ID" value="KAF2106961.1"/>
    <property type="molecule type" value="Genomic_DNA"/>
</dbReference>
<dbReference type="GO" id="GO:0071949">
    <property type="term" value="F:FAD binding"/>
    <property type="evidence" value="ECO:0007669"/>
    <property type="project" value="InterPro"/>
</dbReference>
<dbReference type="Proteomes" id="UP000799770">
    <property type="component" value="Unassembled WGS sequence"/>
</dbReference>
<keyword evidence="2" id="KW-0285">Flavoprotein</keyword>
<evidence type="ECO:0000313" key="7">
    <source>
        <dbReference type="EMBL" id="KAF2106961.1"/>
    </source>
</evidence>
<accession>A0A6A5YL76</accession>
<dbReference type="Pfam" id="PF01565">
    <property type="entry name" value="FAD_binding_4"/>
    <property type="match status" value="1"/>
</dbReference>
<evidence type="ECO:0000256" key="1">
    <source>
        <dbReference type="ARBA" id="ARBA00005466"/>
    </source>
</evidence>
<dbReference type="InterPro" id="IPR050416">
    <property type="entry name" value="FAD-linked_Oxidoreductase"/>
</dbReference>